<dbReference type="SUPFAM" id="SSF48350">
    <property type="entry name" value="GTPase activation domain, GAP"/>
    <property type="match status" value="1"/>
</dbReference>
<sequence length="884" mass="99928">MPPHTGTGLLTSSTSDANLLYCTNSKDAPRALKSFGNEQHSLLPRRLPGLSDDSYRPLPMTTQKPERPSPPAIPKRPSISRWYVPAGPSRHPAPRDAPLTMEQSGFLEMWHDEKYEVVWATFDGRVLFIYNGKEEHYSRLFVTVSSITLVMQKDDSRFSVTTQRQELTFRESSKGEHYKWVHILQQAISAEKLIGLPILNKSAINKSGSLVSKELRSKVFVVVANSRTWVFNNKLDFDDGFGILSIALNIARVRKSGRGALEVITPHRKFCFKASSEREADEWVSIMSRVADDSLCSDDVAKRIWSLPENRRCADCGSLQPEWVSVNLVAVVCSKCAGEHRSLGTNISNIKSLRMDIAIWTEPLIQLFLQVGNKGASEIWTLNVPPSERINPWSSSEDRQQFIFAKYRLGKYRRFHKLYGRQMHLNEALCQAVLSDDNISETMLLVFSGAQVTCSSGQLSQHTPIALAAKAGQPLQLEFLKQNEHKETPTPDPVVPLSVSTPPSDRKKVQPQRKSQDQVPLEILGNMVQFYDNHSEELTCSVELAEIISVEKSPSGQWVEIWTPTDSHRCEASTPDKATLMYRFIAQALLPSGGDDAQVIDKSERMTQIKVMDEESETGQMAWALLRPKDITILGASLKQSCVFTAIQETSFNFEESEMSIQMKDRTWELEFLSSKEFGHWCSVLCDITAPRKSPRCKDGVKSKKHCTASRAILQCLEYLNQHALTTKAIYRQCSTKSRLENLLTYLRKEAHKPALNLTKYTEHEVAGALKHLLREMDTGDLFTEEHLNQWMKATEVVEETDRITVYSTLLDSIPIQNKLLLKAVFAHLHAVHLQSGVNNMPAQNLSMVFAPTLFHSMMDLDDCTQLVQDFITYHPAIFSVRRE</sequence>
<dbReference type="SMART" id="SM00105">
    <property type="entry name" value="ArfGap"/>
    <property type="match status" value="1"/>
</dbReference>
<dbReference type="InterPro" id="IPR001849">
    <property type="entry name" value="PH_domain"/>
</dbReference>
<evidence type="ECO:0000313" key="7">
    <source>
        <dbReference type="EMBL" id="KAJ1196874.1"/>
    </source>
</evidence>
<evidence type="ECO:0000259" key="4">
    <source>
        <dbReference type="PROSITE" id="PS50003"/>
    </source>
</evidence>
<dbReference type="EMBL" id="JANPWB010000003">
    <property type="protein sequence ID" value="KAJ1196874.1"/>
    <property type="molecule type" value="Genomic_DNA"/>
</dbReference>
<keyword evidence="2" id="KW-0862">Zinc</keyword>
<dbReference type="Gene3D" id="2.30.29.30">
    <property type="entry name" value="Pleckstrin-homology domain (PH domain)/Phosphotyrosine-binding domain (PTB)"/>
    <property type="match status" value="2"/>
</dbReference>
<reference evidence="7" key="1">
    <citation type="journal article" date="2022" name="bioRxiv">
        <title>Sequencing and chromosome-scale assembly of the giantPleurodeles waltlgenome.</title>
        <authorList>
            <person name="Brown T."/>
            <person name="Elewa A."/>
            <person name="Iarovenko S."/>
            <person name="Subramanian E."/>
            <person name="Araus A.J."/>
            <person name="Petzold A."/>
            <person name="Susuki M."/>
            <person name="Suzuki K.-i.T."/>
            <person name="Hayashi T."/>
            <person name="Toyoda A."/>
            <person name="Oliveira C."/>
            <person name="Osipova E."/>
            <person name="Leigh N.D."/>
            <person name="Simon A."/>
            <person name="Yun M.H."/>
        </authorList>
    </citation>
    <scope>NUCLEOTIDE SEQUENCE</scope>
    <source>
        <strain evidence="7">20211129_DDA</strain>
        <tissue evidence="7">Liver</tissue>
    </source>
</reference>
<dbReference type="GO" id="GO:0005096">
    <property type="term" value="F:GTPase activator activity"/>
    <property type="evidence" value="ECO:0007669"/>
    <property type="project" value="UniProtKB-KW"/>
</dbReference>
<proteinExistence type="predicted"/>
<dbReference type="AlphaFoldDB" id="A0AAV7V8D4"/>
<keyword evidence="8" id="KW-1185">Reference proteome</keyword>
<accession>A0AAV7V8D4</accession>
<dbReference type="SMART" id="SM00233">
    <property type="entry name" value="PH"/>
    <property type="match status" value="2"/>
</dbReference>
<evidence type="ECO:0000259" key="6">
    <source>
        <dbReference type="PROSITE" id="PS50238"/>
    </source>
</evidence>
<evidence type="ECO:0000256" key="1">
    <source>
        <dbReference type="ARBA" id="ARBA00022468"/>
    </source>
</evidence>
<comment type="caution">
    <text evidence="7">The sequence shown here is derived from an EMBL/GenBank/DDBJ whole genome shotgun (WGS) entry which is preliminary data.</text>
</comment>
<dbReference type="PROSITE" id="PS50238">
    <property type="entry name" value="RHOGAP"/>
    <property type="match status" value="1"/>
</dbReference>
<evidence type="ECO:0000259" key="5">
    <source>
        <dbReference type="PROSITE" id="PS50115"/>
    </source>
</evidence>
<dbReference type="CDD" id="cd00159">
    <property type="entry name" value="RhoGAP"/>
    <property type="match status" value="1"/>
</dbReference>
<feature type="region of interest" description="Disordered" evidence="3">
    <location>
        <begin position="485"/>
        <end position="518"/>
    </location>
</feature>
<dbReference type="Pfam" id="PF00620">
    <property type="entry name" value="RhoGAP"/>
    <property type="match status" value="1"/>
</dbReference>
<keyword evidence="2" id="KW-0479">Metal-binding</keyword>
<dbReference type="InterPro" id="IPR052227">
    <property type="entry name" value="Arf-Rho-GAP_ANK-PH_domain"/>
</dbReference>
<dbReference type="InterPro" id="IPR038508">
    <property type="entry name" value="ArfGAP_dom_sf"/>
</dbReference>
<dbReference type="InterPro" id="IPR000198">
    <property type="entry name" value="RhoGAP_dom"/>
</dbReference>
<dbReference type="InterPro" id="IPR008936">
    <property type="entry name" value="Rho_GTPase_activation_prot"/>
</dbReference>
<dbReference type="Gene3D" id="1.10.220.150">
    <property type="entry name" value="Arf GTPase activating protein"/>
    <property type="match status" value="1"/>
</dbReference>
<dbReference type="GO" id="GO:0008360">
    <property type="term" value="P:regulation of cell shape"/>
    <property type="evidence" value="ECO:0007669"/>
    <property type="project" value="TreeGrafter"/>
</dbReference>
<dbReference type="GO" id="GO:0005737">
    <property type="term" value="C:cytoplasm"/>
    <property type="evidence" value="ECO:0007669"/>
    <property type="project" value="TreeGrafter"/>
</dbReference>
<evidence type="ECO:0000256" key="2">
    <source>
        <dbReference type="PROSITE-ProRule" id="PRU00288"/>
    </source>
</evidence>
<dbReference type="SMART" id="SM00324">
    <property type="entry name" value="RhoGAP"/>
    <property type="match status" value="1"/>
</dbReference>
<feature type="domain" description="PH" evidence="4">
    <location>
        <begin position="100"/>
        <end position="189"/>
    </location>
</feature>
<evidence type="ECO:0000313" key="8">
    <source>
        <dbReference type="Proteomes" id="UP001066276"/>
    </source>
</evidence>
<evidence type="ECO:0000256" key="3">
    <source>
        <dbReference type="SAM" id="MobiDB-lite"/>
    </source>
</evidence>
<dbReference type="PANTHER" id="PTHR45899:SF5">
    <property type="entry name" value="ARF-GAP WITH RHO-GAP DOMAIN, ANK REPEAT AND PH DOMAIN-CONTAINING PROTEIN 1-LIKE"/>
    <property type="match status" value="1"/>
</dbReference>
<dbReference type="SUPFAM" id="SSF57863">
    <property type="entry name" value="ArfGap/RecO-like zinc finger"/>
    <property type="match status" value="1"/>
</dbReference>
<keyword evidence="1" id="KW-0343">GTPase activation</keyword>
<keyword evidence="2" id="KW-0863">Zinc-finger</keyword>
<dbReference type="InterPro" id="IPR001164">
    <property type="entry name" value="ArfGAP_dom"/>
</dbReference>
<dbReference type="SUPFAM" id="SSF50729">
    <property type="entry name" value="PH domain-like"/>
    <property type="match status" value="2"/>
</dbReference>
<dbReference type="PRINTS" id="PR00405">
    <property type="entry name" value="REVINTRACTNG"/>
</dbReference>
<dbReference type="InterPro" id="IPR011993">
    <property type="entry name" value="PH-like_dom_sf"/>
</dbReference>
<organism evidence="7 8">
    <name type="scientific">Pleurodeles waltl</name>
    <name type="common">Iberian ribbed newt</name>
    <dbReference type="NCBI Taxonomy" id="8319"/>
    <lineage>
        <taxon>Eukaryota</taxon>
        <taxon>Metazoa</taxon>
        <taxon>Chordata</taxon>
        <taxon>Craniata</taxon>
        <taxon>Vertebrata</taxon>
        <taxon>Euteleostomi</taxon>
        <taxon>Amphibia</taxon>
        <taxon>Batrachia</taxon>
        <taxon>Caudata</taxon>
        <taxon>Salamandroidea</taxon>
        <taxon>Salamandridae</taxon>
        <taxon>Pleurodelinae</taxon>
        <taxon>Pleurodeles</taxon>
    </lineage>
</organism>
<dbReference type="Proteomes" id="UP001066276">
    <property type="component" value="Chromosome 2_1"/>
</dbReference>
<dbReference type="GO" id="GO:0007165">
    <property type="term" value="P:signal transduction"/>
    <property type="evidence" value="ECO:0007669"/>
    <property type="project" value="InterPro"/>
</dbReference>
<feature type="domain" description="Rho-GAP" evidence="6">
    <location>
        <begin position="701"/>
        <end position="879"/>
    </location>
</feature>
<dbReference type="GO" id="GO:0008270">
    <property type="term" value="F:zinc ion binding"/>
    <property type="evidence" value="ECO:0007669"/>
    <property type="project" value="UniProtKB-KW"/>
</dbReference>
<dbReference type="Pfam" id="PF01412">
    <property type="entry name" value="ArfGap"/>
    <property type="match status" value="1"/>
</dbReference>
<dbReference type="PANTHER" id="PTHR45899">
    <property type="entry name" value="RHO GTPASE ACTIVATING PROTEIN AT 15B, ISOFORM C"/>
    <property type="match status" value="1"/>
</dbReference>
<dbReference type="Gene3D" id="1.10.555.10">
    <property type="entry name" value="Rho GTPase activation protein"/>
    <property type="match status" value="1"/>
</dbReference>
<name>A0AAV7V8D4_PLEWA</name>
<dbReference type="InterPro" id="IPR037278">
    <property type="entry name" value="ARFGAP/RecO"/>
</dbReference>
<dbReference type="PROSITE" id="PS50003">
    <property type="entry name" value="PH_DOMAIN"/>
    <property type="match status" value="1"/>
</dbReference>
<dbReference type="PROSITE" id="PS50115">
    <property type="entry name" value="ARFGAP"/>
    <property type="match status" value="1"/>
</dbReference>
<protein>
    <submittedName>
        <fullName evidence="7">Uncharacterized protein</fullName>
    </submittedName>
</protein>
<gene>
    <name evidence="7" type="ORF">NDU88_000737</name>
</gene>
<feature type="domain" description="Arf-GAP" evidence="5">
    <location>
        <begin position="298"/>
        <end position="408"/>
    </location>
</feature>
<feature type="region of interest" description="Disordered" evidence="3">
    <location>
        <begin position="33"/>
        <end position="79"/>
    </location>
</feature>
<dbReference type="GO" id="GO:0005547">
    <property type="term" value="F:phosphatidylinositol-3,4,5-trisphosphate binding"/>
    <property type="evidence" value="ECO:0007669"/>
    <property type="project" value="TreeGrafter"/>
</dbReference>